<gene>
    <name evidence="1" type="ORF">BO222_09685</name>
</gene>
<dbReference type="Proteomes" id="UP000186341">
    <property type="component" value="Unassembled WGS sequence"/>
</dbReference>
<dbReference type="EMBL" id="MPJW01000189">
    <property type="protein sequence ID" value="OLU37809.1"/>
    <property type="molecule type" value="Genomic_DNA"/>
</dbReference>
<reference evidence="1 2" key="1">
    <citation type="submission" date="2016-11" db="EMBL/GenBank/DDBJ databases">
        <title>Description of two novel members of the family Erysipelotrichaceae: Ileibacterium lipovorans gen. nov., sp. nov. and Dubosiella newyorkensis, gen. nov., sp. nov.</title>
        <authorList>
            <person name="Cox L.M."/>
            <person name="Sohn J."/>
            <person name="Tyrrell K.L."/>
            <person name="Citron D.M."/>
            <person name="Lawson P.A."/>
            <person name="Patel N.B."/>
            <person name="Iizumi T."/>
            <person name="Perez-Perez G.I."/>
            <person name="Goldstein E.J."/>
            <person name="Blaser M.J."/>
        </authorList>
    </citation>
    <scope>NUCLEOTIDE SEQUENCE [LARGE SCALE GENOMIC DNA]</scope>
    <source>
        <strain evidence="1 2">NYU-BL-A3</strain>
    </source>
</reference>
<protein>
    <submittedName>
        <fullName evidence="1">Uncharacterized protein</fullName>
    </submittedName>
</protein>
<organism evidence="1 2">
    <name type="scientific">Ileibacterium valens</name>
    <dbReference type="NCBI Taxonomy" id="1862668"/>
    <lineage>
        <taxon>Bacteria</taxon>
        <taxon>Bacillati</taxon>
        <taxon>Bacillota</taxon>
        <taxon>Erysipelotrichia</taxon>
        <taxon>Erysipelotrichales</taxon>
        <taxon>Erysipelotrichaceae</taxon>
        <taxon>Ileibacterium</taxon>
    </lineage>
</organism>
<dbReference type="AlphaFoldDB" id="A0A1U7NE74"/>
<evidence type="ECO:0000313" key="1">
    <source>
        <dbReference type="EMBL" id="OLU37809.1"/>
    </source>
</evidence>
<sequence length="83" mass="9595">MIVIRLKIMKIIDKSGVFFKNWKGFTKRSSAYRAEVVKKIIRGQNRFLWPQNGILKTKGDIEGLIISGISVLQTISKIDRMDR</sequence>
<accession>A0A1U7NE74</accession>
<proteinExistence type="predicted"/>
<keyword evidence="2" id="KW-1185">Reference proteome</keyword>
<comment type="caution">
    <text evidence="1">The sequence shown here is derived from an EMBL/GenBank/DDBJ whole genome shotgun (WGS) entry which is preliminary data.</text>
</comment>
<name>A0A1U7NE74_9FIRM</name>
<evidence type="ECO:0000313" key="2">
    <source>
        <dbReference type="Proteomes" id="UP000186341"/>
    </source>
</evidence>